<sequence>MFSEASHRSCVAVHPSLKAMAPAMAQGAVFPRTSKSRCNESFDTHFRKASAKATSSFKADTLYKLRRQADDGVWIVRNG</sequence>
<evidence type="ECO:0000313" key="2">
    <source>
        <dbReference type="Proteomes" id="UP001244563"/>
    </source>
</evidence>
<reference evidence="1 2" key="1">
    <citation type="submission" date="2023-07" db="EMBL/GenBank/DDBJ databases">
        <title>Sorghum-associated microbial communities from plants grown in Nebraska, USA.</title>
        <authorList>
            <person name="Schachtman D."/>
        </authorList>
    </citation>
    <scope>NUCLEOTIDE SEQUENCE [LARGE SCALE GENOMIC DNA]</scope>
    <source>
        <strain evidence="1 2">CC523</strain>
    </source>
</reference>
<protein>
    <submittedName>
        <fullName evidence="1">Uncharacterized protein</fullName>
    </submittedName>
</protein>
<evidence type="ECO:0000313" key="1">
    <source>
        <dbReference type="EMBL" id="MDQ0102128.1"/>
    </source>
</evidence>
<keyword evidence="2" id="KW-1185">Reference proteome</keyword>
<name>A0ABT9TKF3_PAENI</name>
<proteinExistence type="predicted"/>
<organism evidence="1 2">
    <name type="scientific">Paenarthrobacter nicotinovorans</name>
    <name type="common">Arthrobacter nicotinovorans</name>
    <dbReference type="NCBI Taxonomy" id="29320"/>
    <lineage>
        <taxon>Bacteria</taxon>
        <taxon>Bacillati</taxon>
        <taxon>Actinomycetota</taxon>
        <taxon>Actinomycetes</taxon>
        <taxon>Micrococcales</taxon>
        <taxon>Micrococcaceae</taxon>
        <taxon>Paenarthrobacter</taxon>
    </lineage>
</organism>
<dbReference type="EMBL" id="JAUSSW010000004">
    <property type="protein sequence ID" value="MDQ0102128.1"/>
    <property type="molecule type" value="Genomic_DNA"/>
</dbReference>
<gene>
    <name evidence="1" type="ORF">J2T10_001774</name>
</gene>
<comment type="caution">
    <text evidence="1">The sequence shown here is derived from an EMBL/GenBank/DDBJ whole genome shotgun (WGS) entry which is preliminary data.</text>
</comment>
<dbReference type="Proteomes" id="UP001244563">
    <property type="component" value="Unassembled WGS sequence"/>
</dbReference>
<accession>A0ABT9TKF3</accession>